<organism evidence="2 3">
    <name type="scientific">Exiguobacterium alkaliphilum</name>
    <dbReference type="NCBI Taxonomy" id="1428684"/>
    <lineage>
        <taxon>Bacteria</taxon>
        <taxon>Bacillati</taxon>
        <taxon>Bacillota</taxon>
        <taxon>Bacilli</taxon>
        <taxon>Bacillales</taxon>
        <taxon>Bacillales Family XII. Incertae Sedis</taxon>
        <taxon>Exiguobacterium</taxon>
    </lineage>
</organism>
<dbReference type="RefSeq" id="WP_034815477.1">
    <property type="nucleotide sequence ID" value="NZ_JANIEK010000001.1"/>
</dbReference>
<dbReference type="InterPro" id="IPR009845">
    <property type="entry name" value="DUF1405"/>
</dbReference>
<evidence type="ECO:0000256" key="1">
    <source>
        <dbReference type="SAM" id="Phobius"/>
    </source>
</evidence>
<reference evidence="2 3" key="1">
    <citation type="submission" date="2022-07" db="EMBL/GenBank/DDBJ databases">
        <title>Genomic and pangenome structural analysis of the polyextremophile Exiguobacterium.</title>
        <authorList>
            <person name="Shen L."/>
        </authorList>
    </citation>
    <scope>NUCLEOTIDE SEQUENCE [LARGE SCALE GENOMIC DNA]</scope>
    <source>
        <strain evidence="2 3">12_1</strain>
    </source>
</reference>
<sequence length="205" mass="23681">MLHNVWYPFLRHKAVLSVLFVINLLGTIYGYIWYEPQLRDTPLIYWPFVPDSPTASLFFTVVLGLWIFGKRSPLLETLAFITLIKYGVWAVVMNVLFLRTLGSDADTFTVLMALMLMVSHGAMAVQALLYAPFMTWTIRSFVLTLVWVIHNDVVDYVLGQWPRYPALAEHIMWIGYGSFWLTGLCFFVGYVLVLRTSLDNKVIRM</sequence>
<feature type="transmembrane region" description="Helical" evidence="1">
    <location>
        <begin position="44"/>
        <end position="66"/>
    </location>
</feature>
<proteinExistence type="predicted"/>
<gene>
    <name evidence="2" type="ORF">NQG31_00225</name>
</gene>
<evidence type="ECO:0000313" key="3">
    <source>
        <dbReference type="Proteomes" id="UP001206821"/>
    </source>
</evidence>
<keyword evidence="1" id="KW-0472">Membrane</keyword>
<dbReference type="Pfam" id="PF07187">
    <property type="entry name" value="DUF1405"/>
    <property type="match status" value="1"/>
</dbReference>
<keyword evidence="3" id="KW-1185">Reference proteome</keyword>
<feature type="transmembrane region" description="Helical" evidence="1">
    <location>
        <begin position="110"/>
        <end position="129"/>
    </location>
</feature>
<feature type="transmembrane region" description="Helical" evidence="1">
    <location>
        <begin position="12"/>
        <end position="32"/>
    </location>
</feature>
<keyword evidence="1" id="KW-0812">Transmembrane</keyword>
<protein>
    <submittedName>
        <fullName evidence="2">DUF1405 domain-containing protein</fullName>
    </submittedName>
</protein>
<dbReference type="Proteomes" id="UP001206821">
    <property type="component" value="Unassembled WGS sequence"/>
</dbReference>
<feature type="transmembrane region" description="Helical" evidence="1">
    <location>
        <begin position="78"/>
        <end position="98"/>
    </location>
</feature>
<keyword evidence="1" id="KW-1133">Transmembrane helix</keyword>
<dbReference type="PANTHER" id="PTHR40042:SF1">
    <property type="entry name" value="DUF1405 DOMAIN-CONTAINING PROTEIN"/>
    <property type="match status" value="1"/>
</dbReference>
<feature type="transmembrane region" description="Helical" evidence="1">
    <location>
        <begin position="171"/>
        <end position="194"/>
    </location>
</feature>
<accession>A0ABT2KSJ3</accession>
<dbReference type="PANTHER" id="PTHR40042">
    <property type="entry name" value="HYPOTHETICAL MEMBRANE SPANNING PROTEIN"/>
    <property type="match status" value="1"/>
</dbReference>
<comment type="caution">
    <text evidence="2">The sequence shown here is derived from an EMBL/GenBank/DDBJ whole genome shotgun (WGS) entry which is preliminary data.</text>
</comment>
<dbReference type="EMBL" id="JANIEK010000001">
    <property type="protein sequence ID" value="MCT4793942.1"/>
    <property type="molecule type" value="Genomic_DNA"/>
</dbReference>
<evidence type="ECO:0000313" key="2">
    <source>
        <dbReference type="EMBL" id="MCT4793942.1"/>
    </source>
</evidence>
<name>A0ABT2KSJ3_9BACL</name>